<dbReference type="AlphaFoldDB" id="A0A9Q0DQ96"/>
<protein>
    <recommendedName>
        <fullName evidence="3">DDE Tnp4 domain-containing protein</fullName>
    </recommendedName>
</protein>
<evidence type="ECO:0000313" key="1">
    <source>
        <dbReference type="EMBL" id="KAJ3592875.1"/>
    </source>
</evidence>
<evidence type="ECO:0008006" key="3">
    <source>
        <dbReference type="Google" id="ProtNLM"/>
    </source>
</evidence>
<dbReference type="Proteomes" id="UP001148018">
    <property type="component" value="Unassembled WGS sequence"/>
</dbReference>
<keyword evidence="2" id="KW-1185">Reference proteome</keyword>
<name>A0A9Q0DQ96_9TELE</name>
<accession>A0A9Q0DQ96</accession>
<dbReference type="OrthoDB" id="8962680at2759"/>
<gene>
    <name evidence="1" type="ORF">NHX12_005213</name>
</gene>
<sequence>MPRTTVHRIVHRVTEEVMAIRHNVIHLPKMPEDLEAMSRGFARPIRGVAAQRFNGHHCRARSIIERAFGMMKTRFWAIFLQALEVNHTFVPHIWELFYVSSRSEIQYFFVDVSTLSSLGAHYQLRVSRVDSFTLQTDKNFNFTASPSQ</sequence>
<comment type="caution">
    <text evidence="1">The sequence shown here is derived from an EMBL/GenBank/DDBJ whole genome shotgun (WGS) entry which is preliminary data.</text>
</comment>
<reference evidence="1" key="1">
    <citation type="submission" date="2022-07" db="EMBL/GenBank/DDBJ databases">
        <title>Chromosome-level genome of Muraenolepis orangiensis.</title>
        <authorList>
            <person name="Kim J."/>
        </authorList>
    </citation>
    <scope>NUCLEOTIDE SEQUENCE</scope>
    <source>
        <strain evidence="1">KU_S4_2022</strain>
        <tissue evidence="1">Muscle</tissue>
    </source>
</reference>
<feature type="non-terminal residue" evidence="1">
    <location>
        <position position="148"/>
    </location>
</feature>
<proteinExistence type="predicted"/>
<dbReference type="EMBL" id="JANIIK010000112">
    <property type="protein sequence ID" value="KAJ3592875.1"/>
    <property type="molecule type" value="Genomic_DNA"/>
</dbReference>
<evidence type="ECO:0000313" key="2">
    <source>
        <dbReference type="Proteomes" id="UP001148018"/>
    </source>
</evidence>
<organism evidence="1 2">
    <name type="scientific">Muraenolepis orangiensis</name>
    <name type="common">Patagonian moray cod</name>
    <dbReference type="NCBI Taxonomy" id="630683"/>
    <lineage>
        <taxon>Eukaryota</taxon>
        <taxon>Metazoa</taxon>
        <taxon>Chordata</taxon>
        <taxon>Craniata</taxon>
        <taxon>Vertebrata</taxon>
        <taxon>Euteleostomi</taxon>
        <taxon>Actinopterygii</taxon>
        <taxon>Neopterygii</taxon>
        <taxon>Teleostei</taxon>
        <taxon>Neoteleostei</taxon>
        <taxon>Acanthomorphata</taxon>
        <taxon>Zeiogadaria</taxon>
        <taxon>Gadariae</taxon>
        <taxon>Gadiformes</taxon>
        <taxon>Muraenolepidoidei</taxon>
        <taxon>Muraenolepididae</taxon>
        <taxon>Muraenolepis</taxon>
    </lineage>
</organism>